<dbReference type="Proteomes" id="UP001237642">
    <property type="component" value="Unassembled WGS sequence"/>
</dbReference>
<dbReference type="EC" id="2.3.2.27" evidence="5"/>
<evidence type="ECO:0000256" key="3">
    <source>
        <dbReference type="ARBA" id="ARBA00022679"/>
    </source>
</evidence>
<dbReference type="Gene3D" id="1.25.10.10">
    <property type="entry name" value="Leucine-rich Repeat Variant"/>
    <property type="match status" value="1"/>
</dbReference>
<dbReference type="PANTHER" id="PTHR22849">
    <property type="entry name" value="WDSAM1 PROTEIN"/>
    <property type="match status" value="1"/>
</dbReference>
<dbReference type="InterPro" id="IPR003613">
    <property type="entry name" value="Ubox_domain"/>
</dbReference>
<comment type="caution">
    <text evidence="7">The sequence shown here is derived from an EMBL/GenBank/DDBJ whole genome shotgun (WGS) entry which is preliminary data.</text>
</comment>
<dbReference type="InterPro" id="IPR011989">
    <property type="entry name" value="ARM-like"/>
</dbReference>
<dbReference type="Gene3D" id="3.30.40.10">
    <property type="entry name" value="Zinc/RING finger domain, C3HC4 (zinc finger)"/>
    <property type="match status" value="1"/>
</dbReference>
<comment type="function">
    <text evidence="5">Functions as an E3 ubiquitin ligase.</text>
</comment>
<dbReference type="PROSITE" id="PS51698">
    <property type="entry name" value="U_BOX"/>
    <property type="match status" value="1"/>
</dbReference>
<protein>
    <recommendedName>
        <fullName evidence="5 6">U-box domain-containing protein</fullName>
        <ecNumber evidence="5">2.3.2.27</ecNumber>
    </recommendedName>
    <alternativeName>
        <fullName evidence="5">RING-type E3 ubiquitin transferase PUB</fullName>
    </alternativeName>
</protein>
<evidence type="ECO:0000256" key="5">
    <source>
        <dbReference type="RuleBase" id="RU369093"/>
    </source>
</evidence>
<dbReference type="GO" id="GO:0061630">
    <property type="term" value="F:ubiquitin protein ligase activity"/>
    <property type="evidence" value="ECO:0007669"/>
    <property type="project" value="UniProtKB-UniRule"/>
</dbReference>
<dbReference type="PANTHER" id="PTHR22849:SF132">
    <property type="entry name" value="E3 UBIQUITIN-PROTEIN LIGASE PUB23"/>
    <property type="match status" value="1"/>
</dbReference>
<keyword evidence="4 5" id="KW-0833">Ubl conjugation pathway</keyword>
<dbReference type="InterPro" id="IPR016024">
    <property type="entry name" value="ARM-type_fold"/>
</dbReference>
<evidence type="ECO:0000256" key="4">
    <source>
        <dbReference type="ARBA" id="ARBA00022786"/>
    </source>
</evidence>
<comment type="pathway">
    <text evidence="2 5">Protein modification; protein ubiquitination.</text>
</comment>
<name>A0AAD8J430_9APIA</name>
<comment type="catalytic activity">
    <reaction evidence="1 5">
        <text>S-ubiquitinyl-[E2 ubiquitin-conjugating enzyme]-L-cysteine + [acceptor protein]-L-lysine = [E2 ubiquitin-conjugating enzyme]-L-cysteine + N(6)-ubiquitinyl-[acceptor protein]-L-lysine.</text>
        <dbReference type="EC" id="2.3.2.27"/>
    </reaction>
</comment>
<dbReference type="SMART" id="SM00504">
    <property type="entry name" value="Ubox"/>
    <property type="match status" value="1"/>
</dbReference>
<sequence>MDELDVPTFFLCPISLEIMKDPVILSTGITYDRMSIEKWIFSGKNDTCPVTKQKLGDSELTPNHTLRRLIQSWCTLNASYGVERIPTPRPPISKSQLMKLLNDSKSPKLQMECLRKLKFIVSENETNKRCMEDAGASEILASIITSASIVSSNGNEDGFELSRPDDEALDIMCHLQLSEKSLKSLNGEKGEFIESLMRLMQCDNYESRTYSVILLKSILKVADPLQKSGRNRIKAVEAGAVSVMIDFLCDHSSQRRVCEMVLVVLDQLCQCAEGRAELLNHGAGLAVVSKKILRVSQLASEKAVKIILSIAKFSATTPNVLQEMLHLGVVGKLCLVLQTECGEKIKDRAAEILKLHARAWKNTSCLPINLRTSYPS</sequence>
<evidence type="ECO:0000256" key="2">
    <source>
        <dbReference type="ARBA" id="ARBA00004906"/>
    </source>
</evidence>
<reference evidence="7" key="1">
    <citation type="submission" date="2023-02" db="EMBL/GenBank/DDBJ databases">
        <title>Genome of toxic invasive species Heracleum sosnowskyi carries increased number of genes despite the absence of recent whole-genome duplications.</title>
        <authorList>
            <person name="Schelkunov M."/>
            <person name="Shtratnikova V."/>
            <person name="Makarenko M."/>
            <person name="Klepikova A."/>
            <person name="Omelchenko D."/>
            <person name="Novikova G."/>
            <person name="Obukhova E."/>
            <person name="Bogdanov V."/>
            <person name="Penin A."/>
            <person name="Logacheva M."/>
        </authorList>
    </citation>
    <scope>NUCLEOTIDE SEQUENCE</scope>
    <source>
        <strain evidence="7">Hsosn_3</strain>
        <tissue evidence="7">Leaf</tissue>
    </source>
</reference>
<dbReference type="SUPFAM" id="SSF57850">
    <property type="entry name" value="RING/U-box"/>
    <property type="match status" value="1"/>
</dbReference>
<feature type="domain" description="U-box" evidence="6">
    <location>
        <begin position="5"/>
        <end position="80"/>
    </location>
</feature>
<keyword evidence="8" id="KW-1185">Reference proteome</keyword>
<gene>
    <name evidence="7" type="ORF">POM88_007160</name>
</gene>
<evidence type="ECO:0000313" key="7">
    <source>
        <dbReference type="EMBL" id="KAK1397297.1"/>
    </source>
</evidence>
<dbReference type="InterPro" id="IPR045185">
    <property type="entry name" value="PUB22/23/24-like"/>
</dbReference>
<reference evidence="7" key="2">
    <citation type="submission" date="2023-05" db="EMBL/GenBank/DDBJ databases">
        <authorList>
            <person name="Schelkunov M.I."/>
        </authorList>
    </citation>
    <scope>NUCLEOTIDE SEQUENCE</scope>
    <source>
        <strain evidence="7">Hsosn_3</strain>
        <tissue evidence="7">Leaf</tissue>
    </source>
</reference>
<dbReference type="Pfam" id="PF04564">
    <property type="entry name" value="U-box"/>
    <property type="match status" value="1"/>
</dbReference>
<keyword evidence="3 5" id="KW-0808">Transferase</keyword>
<dbReference type="FunFam" id="3.30.40.10:FF:000437">
    <property type="entry name" value="RING-type E3 ubiquitin transferase"/>
    <property type="match status" value="1"/>
</dbReference>
<proteinExistence type="predicted"/>
<dbReference type="InterPro" id="IPR013083">
    <property type="entry name" value="Znf_RING/FYVE/PHD"/>
</dbReference>
<organism evidence="7 8">
    <name type="scientific">Heracleum sosnowskyi</name>
    <dbReference type="NCBI Taxonomy" id="360622"/>
    <lineage>
        <taxon>Eukaryota</taxon>
        <taxon>Viridiplantae</taxon>
        <taxon>Streptophyta</taxon>
        <taxon>Embryophyta</taxon>
        <taxon>Tracheophyta</taxon>
        <taxon>Spermatophyta</taxon>
        <taxon>Magnoliopsida</taxon>
        <taxon>eudicotyledons</taxon>
        <taxon>Gunneridae</taxon>
        <taxon>Pentapetalae</taxon>
        <taxon>asterids</taxon>
        <taxon>campanulids</taxon>
        <taxon>Apiales</taxon>
        <taxon>Apiaceae</taxon>
        <taxon>Apioideae</taxon>
        <taxon>apioid superclade</taxon>
        <taxon>Tordylieae</taxon>
        <taxon>Tordyliinae</taxon>
        <taxon>Heracleum</taxon>
    </lineage>
</organism>
<dbReference type="GO" id="GO:0016567">
    <property type="term" value="P:protein ubiquitination"/>
    <property type="evidence" value="ECO:0007669"/>
    <property type="project" value="UniProtKB-UniRule"/>
</dbReference>
<dbReference type="InterPro" id="IPR058678">
    <property type="entry name" value="ARM_PUB"/>
</dbReference>
<evidence type="ECO:0000313" key="8">
    <source>
        <dbReference type="Proteomes" id="UP001237642"/>
    </source>
</evidence>
<dbReference type="GO" id="GO:0006952">
    <property type="term" value="P:defense response"/>
    <property type="evidence" value="ECO:0007669"/>
    <property type="project" value="UniProtKB-ARBA"/>
</dbReference>
<dbReference type="InterPro" id="IPR045210">
    <property type="entry name" value="RING-Ubox_PUB"/>
</dbReference>
<evidence type="ECO:0000259" key="6">
    <source>
        <dbReference type="PROSITE" id="PS51698"/>
    </source>
</evidence>
<dbReference type="Pfam" id="PF25598">
    <property type="entry name" value="ARM_PUB"/>
    <property type="match status" value="2"/>
</dbReference>
<dbReference type="AlphaFoldDB" id="A0AAD8J430"/>
<dbReference type="CDD" id="cd16664">
    <property type="entry name" value="RING-Ubox_PUB"/>
    <property type="match status" value="1"/>
</dbReference>
<dbReference type="SUPFAM" id="SSF48371">
    <property type="entry name" value="ARM repeat"/>
    <property type="match status" value="1"/>
</dbReference>
<accession>A0AAD8J430</accession>
<evidence type="ECO:0000256" key="1">
    <source>
        <dbReference type="ARBA" id="ARBA00000900"/>
    </source>
</evidence>
<dbReference type="EMBL" id="JAUIZM010000002">
    <property type="protein sequence ID" value="KAK1397297.1"/>
    <property type="molecule type" value="Genomic_DNA"/>
</dbReference>